<keyword evidence="7" id="KW-1185">Reference proteome</keyword>
<feature type="transmembrane region" description="Helical" evidence="5">
    <location>
        <begin position="265"/>
        <end position="283"/>
    </location>
</feature>
<dbReference type="PANTHER" id="PTHR23521:SF3">
    <property type="entry name" value="MFS TRANSPORTER"/>
    <property type="match status" value="1"/>
</dbReference>
<keyword evidence="3 5" id="KW-0472">Membrane</keyword>
<dbReference type="CDD" id="cd17477">
    <property type="entry name" value="MFS_YcaD_like"/>
    <property type="match status" value="1"/>
</dbReference>
<accession>A0A366EB89</accession>
<dbReference type="RefSeq" id="WP_113942673.1">
    <property type="nucleotide sequence ID" value="NZ_JBHEEG010000003.1"/>
</dbReference>
<feature type="transmembrane region" description="Helical" evidence="5">
    <location>
        <begin position="356"/>
        <end position="377"/>
    </location>
</feature>
<feature type="transmembrane region" description="Helical" evidence="5">
    <location>
        <begin position="98"/>
        <end position="119"/>
    </location>
</feature>
<evidence type="ECO:0000256" key="2">
    <source>
        <dbReference type="ARBA" id="ARBA00022989"/>
    </source>
</evidence>
<evidence type="ECO:0000256" key="5">
    <source>
        <dbReference type="SAM" id="Phobius"/>
    </source>
</evidence>
<feature type="region of interest" description="Disordered" evidence="4">
    <location>
        <begin position="394"/>
        <end position="421"/>
    </location>
</feature>
<evidence type="ECO:0000256" key="1">
    <source>
        <dbReference type="ARBA" id="ARBA00022692"/>
    </source>
</evidence>
<feature type="transmembrane region" description="Helical" evidence="5">
    <location>
        <begin position="131"/>
        <end position="153"/>
    </location>
</feature>
<evidence type="ECO:0000256" key="4">
    <source>
        <dbReference type="SAM" id="MobiDB-lite"/>
    </source>
</evidence>
<feature type="transmembrane region" description="Helical" evidence="5">
    <location>
        <begin position="71"/>
        <end position="92"/>
    </location>
</feature>
<evidence type="ECO:0000313" key="7">
    <source>
        <dbReference type="Proteomes" id="UP000252893"/>
    </source>
</evidence>
<feature type="transmembrane region" description="Helical" evidence="5">
    <location>
        <begin position="289"/>
        <end position="310"/>
    </location>
</feature>
<dbReference type="PANTHER" id="PTHR23521">
    <property type="entry name" value="TRANSPORTER MFS SUPERFAMILY"/>
    <property type="match status" value="1"/>
</dbReference>
<feature type="transmembrane region" description="Helical" evidence="5">
    <location>
        <begin position="233"/>
        <end position="253"/>
    </location>
</feature>
<keyword evidence="2 5" id="KW-1133">Transmembrane helix</keyword>
<dbReference type="Proteomes" id="UP000252893">
    <property type="component" value="Unassembled WGS sequence"/>
</dbReference>
<dbReference type="InterPro" id="IPR047200">
    <property type="entry name" value="MFS_YcaD-like"/>
</dbReference>
<name>A0A366EB89_9HYPH</name>
<feature type="compositionally biased region" description="Basic and acidic residues" evidence="4">
    <location>
        <begin position="408"/>
        <end position="421"/>
    </location>
</feature>
<dbReference type="Gene3D" id="1.20.1250.20">
    <property type="entry name" value="MFS general substrate transporter like domains"/>
    <property type="match status" value="2"/>
</dbReference>
<reference evidence="6 7" key="1">
    <citation type="submission" date="2018-06" db="EMBL/GenBank/DDBJ databases">
        <title>Genomic Encyclopedia of Type Strains, Phase IV (KMG-IV): sequencing the most valuable type-strain genomes for metagenomic binning, comparative biology and taxonomic classification.</title>
        <authorList>
            <person name="Goeker M."/>
        </authorList>
    </citation>
    <scope>NUCLEOTIDE SEQUENCE [LARGE SCALE GENOMIC DNA]</scope>
    <source>
        <strain evidence="6 7">DSM 25619</strain>
    </source>
</reference>
<feature type="transmembrane region" description="Helical" evidence="5">
    <location>
        <begin position="159"/>
        <end position="180"/>
    </location>
</feature>
<sequence length="421" mass="45721">MPAQLLPITALLFSTLLMLMAGGLAGLLLPIRAGLEGWSTITIGWMGTFYSLAFTVGCLIVPIFVRNVGHVRVFTVLLTILGMSLLLHSLIIDPIAWMAFRALAGFSLAGGYMVVESWLNERVNNDSRGMIFSVYMITTMIGTMSGQYILPFGDPSTQTLFIICTLIYSFALIPTALSRAESPKPLTQVSLDIRGLYKRSPAAVIGSLISGIIAGSWNILAPIYGQKNGLDNLSIATMLVTAVIGGAIFQYPLGRFSDFADRRYVMVFCGSVGVLLAIMLTFVSPADGISGYAVIFLMGGVLFPIYSLNVAHANDYAEANEFVKISGGLLIVYGIGNMIGPQIAARMMESLGKTGMPVTLSICFAAYGLHALWRITLRERPAISDQKTEFKYQATKNINTPESYQMDPRSDVPEKDENEKN</sequence>
<dbReference type="InterPro" id="IPR036259">
    <property type="entry name" value="MFS_trans_sf"/>
</dbReference>
<dbReference type="OrthoDB" id="9810614at2"/>
<protein>
    <submittedName>
        <fullName evidence="6">Putative MFS family arabinose efflux permease</fullName>
    </submittedName>
</protein>
<comment type="caution">
    <text evidence="6">The sequence shown here is derived from an EMBL/GenBank/DDBJ whole genome shotgun (WGS) entry which is preliminary data.</text>
</comment>
<organism evidence="6 7">
    <name type="scientific">Pseudochrobactrum asaccharolyticum</name>
    <dbReference type="NCBI Taxonomy" id="354351"/>
    <lineage>
        <taxon>Bacteria</taxon>
        <taxon>Pseudomonadati</taxon>
        <taxon>Pseudomonadota</taxon>
        <taxon>Alphaproteobacteria</taxon>
        <taxon>Hyphomicrobiales</taxon>
        <taxon>Brucellaceae</taxon>
        <taxon>Pseudochrobactrum</taxon>
    </lineage>
</organism>
<proteinExistence type="predicted"/>
<dbReference type="Pfam" id="PF07690">
    <property type="entry name" value="MFS_1"/>
    <property type="match status" value="1"/>
</dbReference>
<evidence type="ECO:0000256" key="3">
    <source>
        <dbReference type="ARBA" id="ARBA00023136"/>
    </source>
</evidence>
<feature type="transmembrane region" description="Helical" evidence="5">
    <location>
        <begin position="322"/>
        <end position="344"/>
    </location>
</feature>
<dbReference type="EMBL" id="QNRH01000001">
    <property type="protein sequence ID" value="RBO98744.1"/>
    <property type="molecule type" value="Genomic_DNA"/>
</dbReference>
<dbReference type="GO" id="GO:0005886">
    <property type="term" value="C:plasma membrane"/>
    <property type="evidence" value="ECO:0007669"/>
    <property type="project" value="TreeGrafter"/>
</dbReference>
<dbReference type="GO" id="GO:0022857">
    <property type="term" value="F:transmembrane transporter activity"/>
    <property type="evidence" value="ECO:0007669"/>
    <property type="project" value="InterPro"/>
</dbReference>
<evidence type="ECO:0000313" key="6">
    <source>
        <dbReference type="EMBL" id="RBO98744.1"/>
    </source>
</evidence>
<dbReference type="SUPFAM" id="SSF103473">
    <property type="entry name" value="MFS general substrate transporter"/>
    <property type="match status" value="1"/>
</dbReference>
<feature type="transmembrane region" description="Helical" evidence="5">
    <location>
        <begin position="201"/>
        <end position="221"/>
    </location>
</feature>
<feature type="transmembrane region" description="Helical" evidence="5">
    <location>
        <begin position="41"/>
        <end position="64"/>
    </location>
</feature>
<keyword evidence="1 5" id="KW-0812">Transmembrane</keyword>
<gene>
    <name evidence="6" type="ORF">DFR47_101344</name>
</gene>
<dbReference type="AlphaFoldDB" id="A0A366EB89"/>
<feature type="compositionally biased region" description="Polar residues" evidence="4">
    <location>
        <begin position="394"/>
        <end position="403"/>
    </location>
</feature>
<dbReference type="InterPro" id="IPR011701">
    <property type="entry name" value="MFS"/>
</dbReference>